<dbReference type="InterPro" id="IPR045584">
    <property type="entry name" value="Pilin-like"/>
</dbReference>
<dbReference type="NCBIfam" id="TIGR02532">
    <property type="entry name" value="IV_pilin_GFxxxE"/>
    <property type="match status" value="1"/>
</dbReference>
<dbReference type="AlphaFoldDB" id="A0A0W0GHY6"/>
<dbReference type="InterPro" id="IPR012902">
    <property type="entry name" value="N_methyl_site"/>
</dbReference>
<dbReference type="EMBL" id="LFDV01000002">
    <property type="protein sequence ID" value="KTB48162.1"/>
    <property type="molecule type" value="Genomic_DNA"/>
</dbReference>
<dbReference type="PROSITE" id="PS00409">
    <property type="entry name" value="PROKAR_NTER_METHYL"/>
    <property type="match status" value="1"/>
</dbReference>
<feature type="transmembrane region" description="Helical" evidence="1">
    <location>
        <begin position="21"/>
        <end position="43"/>
    </location>
</feature>
<keyword evidence="3" id="KW-1185">Reference proteome</keyword>
<name>A0A0W0GHY6_9CHLR</name>
<dbReference type="STRING" id="1217799.DEALK_10070"/>
<protein>
    <submittedName>
        <fullName evidence="2">Prepilin-type N-terminal cleavage/methylation domain</fullName>
    </submittedName>
</protein>
<gene>
    <name evidence="2" type="ORF">DEALK_10070</name>
</gene>
<evidence type="ECO:0000313" key="2">
    <source>
        <dbReference type="EMBL" id="KTB48162.1"/>
    </source>
</evidence>
<evidence type="ECO:0000256" key="1">
    <source>
        <dbReference type="SAM" id="Phobius"/>
    </source>
</evidence>
<organism evidence="2 3">
    <name type="scientific">Dehalogenimonas alkenigignens</name>
    <dbReference type="NCBI Taxonomy" id="1217799"/>
    <lineage>
        <taxon>Bacteria</taxon>
        <taxon>Bacillati</taxon>
        <taxon>Chloroflexota</taxon>
        <taxon>Dehalococcoidia</taxon>
        <taxon>Dehalococcoidales</taxon>
        <taxon>Dehalococcoidaceae</taxon>
        <taxon>Dehalogenimonas</taxon>
    </lineage>
</organism>
<keyword evidence="1" id="KW-0472">Membrane</keyword>
<reference evidence="2 3" key="1">
    <citation type="submission" date="2015-06" db="EMBL/GenBank/DDBJ databases">
        <title>Genome sequence of the organohalide-respiring Dehalogenimonas alkenigignens type strain (IP3-3T).</title>
        <authorList>
            <person name="Key T.A."/>
            <person name="Richmond D.P."/>
            <person name="Bowman K.S."/>
            <person name="Cho Y.-J."/>
            <person name="Chun J."/>
            <person name="da Costa M.S."/>
            <person name="Rainey F.A."/>
            <person name="Moe W.M."/>
        </authorList>
    </citation>
    <scope>NUCLEOTIDE SEQUENCE [LARGE SCALE GENOMIC DNA]</scope>
    <source>
        <strain evidence="2 3">IP3-3</strain>
    </source>
</reference>
<proteinExistence type="predicted"/>
<comment type="caution">
    <text evidence="2">The sequence shown here is derived from an EMBL/GenBank/DDBJ whole genome shotgun (WGS) entry which is preliminary data.</text>
</comment>
<dbReference type="RefSeq" id="WP_058439191.1">
    <property type="nucleotide sequence ID" value="NZ_KQ758903.1"/>
</dbReference>
<dbReference type="Pfam" id="PF07963">
    <property type="entry name" value="N_methyl"/>
    <property type="match status" value="1"/>
</dbReference>
<accession>A0A0W0GHY6</accession>
<keyword evidence="1" id="KW-1133">Transmembrane helix</keyword>
<evidence type="ECO:0000313" key="3">
    <source>
        <dbReference type="Proteomes" id="UP000053947"/>
    </source>
</evidence>
<dbReference type="SUPFAM" id="SSF54523">
    <property type="entry name" value="Pili subunits"/>
    <property type="match status" value="1"/>
</dbReference>
<dbReference type="Proteomes" id="UP000053947">
    <property type="component" value="Unassembled WGS sequence"/>
</dbReference>
<keyword evidence="1" id="KW-0812">Transmembrane</keyword>
<sequence>MNARRILNKSKSARGFTLIEILVAMAILTVIMAAVAMTTMSIFNTNDLSQNRTLAIRNVQNAGQWMSRDALQATGMSFGGVNGFTLTLTEDLTTYIGSPSVKVITYQIVGNNLQRTETLNAGTPSTQTIASGVQYFADIADATAPTWFRQAGAVFELKITVVVGTGKNAATEVRFYKIEPRPDNV</sequence>
<dbReference type="OrthoDB" id="461075at2"/>